<dbReference type="Proteomes" id="UP000829420">
    <property type="component" value="Plasmid pW1-b"/>
</dbReference>
<sequence>MKPAKIKLLESAFASYTGYMSGVEFKNGESIGEVPFVDQQRICSIMKAQTIEGINVSGASALAMSRELTSFSALENEKKADLVIDSPRGEDGGGSNDEIVRYTRAELEAVADDGGIAGLREIGNRFDVKATSIEKMIDAILAVAGE</sequence>
<evidence type="ECO:0000313" key="2">
    <source>
        <dbReference type="Proteomes" id="UP000829420"/>
    </source>
</evidence>
<organism evidence="1 2">
    <name type="scientific">Moellerella wisconsensis</name>
    <dbReference type="NCBI Taxonomy" id="158849"/>
    <lineage>
        <taxon>Bacteria</taxon>
        <taxon>Pseudomonadati</taxon>
        <taxon>Pseudomonadota</taxon>
        <taxon>Gammaproteobacteria</taxon>
        <taxon>Enterobacterales</taxon>
        <taxon>Morganellaceae</taxon>
        <taxon>Moellerella</taxon>
    </lineage>
</organism>
<geneLocation type="plasmid" evidence="1 2">
    <name>pW1-b</name>
</geneLocation>
<accession>A0ACD3YEI2</accession>
<proteinExistence type="predicted"/>
<gene>
    <name evidence="1" type="ORF">MNY70_18185</name>
</gene>
<reference evidence="1" key="1">
    <citation type="submission" date="2022-03" db="EMBL/GenBank/DDBJ databases">
        <title>ESBL-producing Moellerella wisconsensis and Escherichia marmotae isolated from wild game meat.</title>
        <authorList>
            <person name="Biggel M."/>
        </authorList>
    </citation>
    <scope>NUCLEOTIDE SEQUENCE</scope>
    <source>
        <strain evidence="1">W1</strain>
    </source>
</reference>
<evidence type="ECO:0000313" key="1">
    <source>
        <dbReference type="EMBL" id="UNH41001.1"/>
    </source>
</evidence>
<protein>
    <submittedName>
        <fullName evidence="1">Uncharacterized protein</fullName>
    </submittedName>
</protein>
<keyword evidence="1" id="KW-0614">Plasmid</keyword>
<name>A0ACD3YEI2_9GAMM</name>
<dbReference type="EMBL" id="CP093257">
    <property type="protein sequence ID" value="UNH41001.1"/>
    <property type="molecule type" value="Genomic_DNA"/>
</dbReference>
<keyword evidence="2" id="KW-1185">Reference proteome</keyword>